<proteinExistence type="predicted"/>
<dbReference type="Proteomes" id="UP000814128">
    <property type="component" value="Unassembled WGS sequence"/>
</dbReference>
<dbReference type="EMBL" id="MU273556">
    <property type="protein sequence ID" value="KAI0032130.1"/>
    <property type="molecule type" value="Genomic_DNA"/>
</dbReference>
<gene>
    <name evidence="1" type="ORF">K488DRAFT_86164</name>
</gene>
<organism evidence="1 2">
    <name type="scientific">Vararia minispora EC-137</name>
    <dbReference type="NCBI Taxonomy" id="1314806"/>
    <lineage>
        <taxon>Eukaryota</taxon>
        <taxon>Fungi</taxon>
        <taxon>Dikarya</taxon>
        <taxon>Basidiomycota</taxon>
        <taxon>Agaricomycotina</taxon>
        <taxon>Agaricomycetes</taxon>
        <taxon>Russulales</taxon>
        <taxon>Lachnocladiaceae</taxon>
        <taxon>Vararia</taxon>
    </lineage>
</organism>
<comment type="caution">
    <text evidence="1">The sequence shown here is derived from an EMBL/GenBank/DDBJ whole genome shotgun (WGS) entry which is preliminary data.</text>
</comment>
<evidence type="ECO:0000313" key="1">
    <source>
        <dbReference type="EMBL" id="KAI0032130.1"/>
    </source>
</evidence>
<accession>A0ACB8QKA2</accession>
<evidence type="ECO:0000313" key="2">
    <source>
        <dbReference type="Proteomes" id="UP000814128"/>
    </source>
</evidence>
<reference evidence="1" key="1">
    <citation type="submission" date="2021-02" db="EMBL/GenBank/DDBJ databases">
        <authorList>
            <consortium name="DOE Joint Genome Institute"/>
            <person name="Ahrendt S."/>
            <person name="Looney B.P."/>
            <person name="Miyauchi S."/>
            <person name="Morin E."/>
            <person name="Drula E."/>
            <person name="Courty P.E."/>
            <person name="Chicoki N."/>
            <person name="Fauchery L."/>
            <person name="Kohler A."/>
            <person name="Kuo A."/>
            <person name="Labutti K."/>
            <person name="Pangilinan J."/>
            <person name="Lipzen A."/>
            <person name="Riley R."/>
            <person name="Andreopoulos W."/>
            <person name="He G."/>
            <person name="Johnson J."/>
            <person name="Barry K.W."/>
            <person name="Grigoriev I.V."/>
            <person name="Nagy L."/>
            <person name="Hibbett D."/>
            <person name="Henrissat B."/>
            <person name="Matheny P.B."/>
            <person name="Labbe J."/>
            <person name="Martin F."/>
        </authorList>
    </citation>
    <scope>NUCLEOTIDE SEQUENCE</scope>
    <source>
        <strain evidence="1">EC-137</strain>
    </source>
</reference>
<sequence>MFSTLSSFLPSALQQSSEDKRQPANDLASRNPGPAPKPSATPASQESAPNPSEAKPQADNAAGKRKRNTQETFIVVRPPPAKSNHPLNLQVQLVPPQARDRSFRRSVEYSAPSQDGHEDPNALTRTTSNRSDTSMYSGYSSVSSFSSVASSSSSRRMIIPLYNLQAHNVMTNTIVDAGTDAKVAKLSKRGLELLGLALLEPVEVFGTHSSLTVPLTLPPSARTSFESRDLAAPALSPSPERPHTPNSFISSEFGAHDATPLPVHASLSSPAGGADATPTGSRRIFGRLFKRKDVPGAGPGGVPPPTPASPTASLLRVPKNKPTGHAKRGSVSLPDPEPPSPALGMQLLLQPAVLGIQPVLSSPVVPPRGRPHSYAWIVRRWIKGAEDGLLAGVAGFMGLSEDRRGSRAPEEGAVEVQFIWARGKAKAGSGATPLKEAGSHERDKRRGLVEHPSVSSLGSGRRSKRNSVVSTATGSTRESDEHGAKVAGDDGDESDPEDSETPWTCTLVLRRLGAAGPEPVRLKVATFSPTPHHPKVVALLKVPFPLPDVVVDRLLVHRRVVSPQGLARPGYDSTRQPGLVLTAEEIKDVVCSTGLWLVVRESIGGVGKVNRKGDGWRIRA</sequence>
<protein>
    <submittedName>
        <fullName evidence="1">Uncharacterized protein</fullName>
    </submittedName>
</protein>
<keyword evidence="2" id="KW-1185">Reference proteome</keyword>
<reference evidence="1" key="2">
    <citation type="journal article" date="2022" name="New Phytol.">
        <title>Evolutionary transition to the ectomycorrhizal habit in the genomes of a hyperdiverse lineage of mushroom-forming fungi.</title>
        <authorList>
            <person name="Looney B."/>
            <person name="Miyauchi S."/>
            <person name="Morin E."/>
            <person name="Drula E."/>
            <person name="Courty P.E."/>
            <person name="Kohler A."/>
            <person name="Kuo A."/>
            <person name="LaButti K."/>
            <person name="Pangilinan J."/>
            <person name="Lipzen A."/>
            <person name="Riley R."/>
            <person name="Andreopoulos W."/>
            <person name="He G."/>
            <person name="Johnson J."/>
            <person name="Nolan M."/>
            <person name="Tritt A."/>
            <person name="Barry K.W."/>
            <person name="Grigoriev I.V."/>
            <person name="Nagy L.G."/>
            <person name="Hibbett D."/>
            <person name="Henrissat B."/>
            <person name="Matheny P.B."/>
            <person name="Labbe J."/>
            <person name="Martin F.M."/>
        </authorList>
    </citation>
    <scope>NUCLEOTIDE SEQUENCE</scope>
    <source>
        <strain evidence="1">EC-137</strain>
    </source>
</reference>
<name>A0ACB8QKA2_9AGAM</name>